<dbReference type="EMBL" id="JAPUUL010001541">
    <property type="protein sequence ID" value="KAJ8127142.1"/>
    <property type="molecule type" value="Genomic_DNA"/>
</dbReference>
<evidence type="ECO:0000313" key="1">
    <source>
        <dbReference type="EMBL" id="KAJ8127142.1"/>
    </source>
</evidence>
<dbReference type="Proteomes" id="UP001153332">
    <property type="component" value="Unassembled WGS sequence"/>
</dbReference>
<proteinExistence type="predicted"/>
<accession>A0ACC2JIE2</accession>
<gene>
    <name evidence="1" type="ORF">O1611_g6495</name>
</gene>
<evidence type="ECO:0000313" key="2">
    <source>
        <dbReference type="Proteomes" id="UP001153332"/>
    </source>
</evidence>
<protein>
    <submittedName>
        <fullName evidence="1">Uncharacterized protein</fullName>
    </submittedName>
</protein>
<reference evidence="1" key="1">
    <citation type="submission" date="2022-12" db="EMBL/GenBank/DDBJ databases">
        <title>Genome Sequence of Lasiodiplodia mahajangana.</title>
        <authorList>
            <person name="Buettner E."/>
        </authorList>
    </citation>
    <scope>NUCLEOTIDE SEQUENCE</scope>
    <source>
        <strain evidence="1">VT137</strain>
    </source>
</reference>
<comment type="caution">
    <text evidence="1">The sequence shown here is derived from an EMBL/GenBank/DDBJ whole genome shotgun (WGS) entry which is preliminary data.</text>
</comment>
<sequence length="467" mass="50983">MDGGYSSSCANGAETFFDNSADFTQQFASTNFWDTIDDSSPSSFVNSAAASVSLQTPSTTANSPASQTSAELPTKPRHQSHKHSIPGKSGPKKRRCSEESKTRNIQDPSALDCSDYWLHFDSDNESLDQFLDYTQDTKHVGPLYSASTRGGEKGTDASFSLNFAESFADAQVRSPSLSRPLLKTSTVGTTGDANKVALPSTTNELIDDSALDQALSDDEDLFSMALVHELGKATTSAPVPPPPEAQERLYSTPLSWEPPRPGYHMNYLNTNMPIGDVERQRLLAIALGTGQAQTQQNARPPAVADFHFEMTQSPSDSTSNTPEPKPRTTAARPATLSRKNSSETGERPKEKPKNSERAAHNDIERKYRTNLKDKIAELRDAIPSLRAIPEDDDGNSGAASSRTAPKGTVLTKATEYIHQLERRNRSVAQKNEELARRLQAFEQLVGAPPGSNWRPQGYGGPVYNQRY</sequence>
<keyword evidence="2" id="KW-1185">Reference proteome</keyword>
<name>A0ACC2JIE2_9PEZI</name>
<organism evidence="1 2">
    <name type="scientific">Lasiodiplodia mahajangana</name>
    <dbReference type="NCBI Taxonomy" id="1108764"/>
    <lineage>
        <taxon>Eukaryota</taxon>
        <taxon>Fungi</taxon>
        <taxon>Dikarya</taxon>
        <taxon>Ascomycota</taxon>
        <taxon>Pezizomycotina</taxon>
        <taxon>Dothideomycetes</taxon>
        <taxon>Dothideomycetes incertae sedis</taxon>
        <taxon>Botryosphaeriales</taxon>
        <taxon>Botryosphaeriaceae</taxon>
        <taxon>Lasiodiplodia</taxon>
    </lineage>
</organism>